<comment type="caution">
    <text evidence="2">The sequence shown here is derived from an EMBL/GenBank/DDBJ whole genome shotgun (WGS) entry which is preliminary data.</text>
</comment>
<evidence type="ECO:0000313" key="3">
    <source>
        <dbReference type="Proteomes" id="UP001598130"/>
    </source>
</evidence>
<evidence type="ECO:0000256" key="1">
    <source>
        <dbReference type="SAM" id="SignalP"/>
    </source>
</evidence>
<feature type="chain" id="PRO_5046048139" evidence="1">
    <location>
        <begin position="23"/>
        <end position="163"/>
    </location>
</feature>
<dbReference type="RefSeq" id="WP_377367109.1">
    <property type="nucleotide sequence ID" value="NZ_JAOTJD010000002.1"/>
</dbReference>
<protein>
    <submittedName>
        <fullName evidence="2">Uncharacterized protein</fullName>
    </submittedName>
</protein>
<sequence length="163" mass="17955">MSTLFAALAAAAALLPPLLPSSYTLVCQVEQSTGYNWQAGNWSRTNFKPDSYIVQIGGENQCKSAVGTVTDYTSVKFREVCGNLRKIGSEYLKFMSMECLESYGNVPEQAPRIVQCHSSEETFAGAVDGWFHHTHIHGQVGARPRNDEKDSLYVEVGKCSLVK</sequence>
<dbReference type="Proteomes" id="UP001598130">
    <property type="component" value="Unassembled WGS sequence"/>
</dbReference>
<keyword evidence="3" id="KW-1185">Reference proteome</keyword>
<organism evidence="2 3">
    <name type="scientific">Phenylobacterium ferrooxidans</name>
    <dbReference type="NCBI Taxonomy" id="2982689"/>
    <lineage>
        <taxon>Bacteria</taxon>
        <taxon>Pseudomonadati</taxon>
        <taxon>Pseudomonadota</taxon>
        <taxon>Alphaproteobacteria</taxon>
        <taxon>Caulobacterales</taxon>
        <taxon>Caulobacteraceae</taxon>
        <taxon>Phenylobacterium</taxon>
    </lineage>
</organism>
<proteinExistence type="predicted"/>
<keyword evidence="1" id="KW-0732">Signal</keyword>
<name>A0ABW6CI21_9CAUL</name>
<feature type="signal peptide" evidence="1">
    <location>
        <begin position="1"/>
        <end position="22"/>
    </location>
</feature>
<gene>
    <name evidence="2" type="ORF">OCL97_01945</name>
</gene>
<accession>A0ABW6CI21</accession>
<reference evidence="2 3" key="1">
    <citation type="submission" date="2022-09" db="EMBL/GenBank/DDBJ databases">
        <title>New species of Phenylobacterium.</title>
        <authorList>
            <person name="Mieszkin S."/>
        </authorList>
    </citation>
    <scope>NUCLEOTIDE SEQUENCE [LARGE SCALE GENOMIC DNA]</scope>
    <source>
        <strain evidence="2 3">HK31-G</strain>
    </source>
</reference>
<evidence type="ECO:0000313" key="2">
    <source>
        <dbReference type="EMBL" id="MFD3262720.1"/>
    </source>
</evidence>
<dbReference type="EMBL" id="JAOTJD010000002">
    <property type="protein sequence ID" value="MFD3262720.1"/>
    <property type="molecule type" value="Genomic_DNA"/>
</dbReference>